<sequence length="111" mass="12155">MKPYITKKEVEEIQGKDARTQRFLTAENGCLGGCTSGTTVYAGYEFSAHPGVHEDQEGFYVLEGEGYARLGDLEFPIEAGDSFIALPGVPHTIKTKPGCQPVKVFWFHSAV</sequence>
<dbReference type="InterPro" id="IPR014710">
    <property type="entry name" value="RmlC-like_jellyroll"/>
</dbReference>
<dbReference type="SUPFAM" id="SSF51182">
    <property type="entry name" value="RmlC-like cupins"/>
    <property type="match status" value="1"/>
</dbReference>
<proteinExistence type="predicted"/>
<dbReference type="CDD" id="cd02209">
    <property type="entry name" value="cupin_XRE_C"/>
    <property type="match status" value="1"/>
</dbReference>
<reference evidence="2" key="1">
    <citation type="submission" date="2024-03" db="EMBL/GenBank/DDBJ databases">
        <title>Human intestinal bacterial collection.</title>
        <authorList>
            <person name="Pauvert C."/>
            <person name="Hitch T.C.A."/>
            <person name="Clavel T."/>
        </authorList>
    </citation>
    <scope>NUCLEOTIDE SEQUENCE [LARGE SCALE GENOMIC DNA]</scope>
    <source>
        <strain evidence="2">CLA-AA-H89B</strain>
    </source>
</reference>
<evidence type="ECO:0000313" key="3">
    <source>
        <dbReference type="Proteomes" id="UP001546774"/>
    </source>
</evidence>
<keyword evidence="3" id="KW-1185">Reference proteome</keyword>
<dbReference type="Pfam" id="PF07883">
    <property type="entry name" value="Cupin_2"/>
    <property type="match status" value="1"/>
</dbReference>
<dbReference type="EMBL" id="JBBMFS010000006">
    <property type="protein sequence ID" value="MEQ2555096.1"/>
    <property type="molecule type" value="Genomic_DNA"/>
</dbReference>
<dbReference type="Gene3D" id="2.60.120.10">
    <property type="entry name" value="Jelly Rolls"/>
    <property type="match status" value="1"/>
</dbReference>
<evidence type="ECO:0000313" key="2">
    <source>
        <dbReference type="EMBL" id="MEQ2555096.1"/>
    </source>
</evidence>
<organism evidence="2 3">
    <name type="scientific">Lachnospira intestinalis</name>
    <dbReference type="NCBI Taxonomy" id="3133158"/>
    <lineage>
        <taxon>Bacteria</taxon>
        <taxon>Bacillati</taxon>
        <taxon>Bacillota</taxon>
        <taxon>Clostridia</taxon>
        <taxon>Lachnospirales</taxon>
        <taxon>Lachnospiraceae</taxon>
        <taxon>Lachnospira</taxon>
    </lineage>
</organism>
<comment type="caution">
    <text evidence="2">The sequence shown here is derived from an EMBL/GenBank/DDBJ whole genome shotgun (WGS) entry which is preliminary data.</text>
</comment>
<dbReference type="Proteomes" id="UP001546774">
    <property type="component" value="Unassembled WGS sequence"/>
</dbReference>
<accession>A0ABV1H5Z2</accession>
<feature type="domain" description="Cupin type-2" evidence="1">
    <location>
        <begin position="46"/>
        <end position="107"/>
    </location>
</feature>
<gene>
    <name evidence="2" type="ORF">WMO37_08775</name>
</gene>
<dbReference type="InterPro" id="IPR013096">
    <property type="entry name" value="Cupin_2"/>
</dbReference>
<name>A0ABV1H5Z2_9FIRM</name>
<protein>
    <submittedName>
        <fullName evidence="2">Cupin domain-containing protein</fullName>
    </submittedName>
</protein>
<dbReference type="InterPro" id="IPR011051">
    <property type="entry name" value="RmlC_Cupin_sf"/>
</dbReference>
<evidence type="ECO:0000259" key="1">
    <source>
        <dbReference type="Pfam" id="PF07883"/>
    </source>
</evidence>